<feature type="non-terminal residue" evidence="1">
    <location>
        <position position="137"/>
    </location>
</feature>
<evidence type="ECO:0000313" key="1">
    <source>
        <dbReference type="EMBL" id="CAG8827656.1"/>
    </source>
</evidence>
<gene>
    <name evidence="1" type="ORF">RPERSI_LOCUS27031</name>
</gene>
<comment type="caution">
    <text evidence="1">The sequence shown here is derived from an EMBL/GenBank/DDBJ whole genome shotgun (WGS) entry which is preliminary data.</text>
</comment>
<feature type="non-terminal residue" evidence="1">
    <location>
        <position position="1"/>
    </location>
</feature>
<sequence>QIHIEAFIQSCKKTDRTLSRVFYRTSVVLCLIENILKSVYMSKPSEAEYEAYQVWSMIKISLRNVKILLLNSLSYINKARQDNTIKIISPDYNLANENEKVFNQDLRSLIENKNAMNNFINQAFRFKNHTLFNRSST</sequence>
<evidence type="ECO:0000313" key="2">
    <source>
        <dbReference type="Proteomes" id="UP000789920"/>
    </source>
</evidence>
<proteinExistence type="predicted"/>
<organism evidence="1 2">
    <name type="scientific">Racocetra persica</name>
    <dbReference type="NCBI Taxonomy" id="160502"/>
    <lineage>
        <taxon>Eukaryota</taxon>
        <taxon>Fungi</taxon>
        <taxon>Fungi incertae sedis</taxon>
        <taxon>Mucoromycota</taxon>
        <taxon>Glomeromycotina</taxon>
        <taxon>Glomeromycetes</taxon>
        <taxon>Diversisporales</taxon>
        <taxon>Gigasporaceae</taxon>
        <taxon>Racocetra</taxon>
    </lineage>
</organism>
<accession>A0ACA9S7A0</accession>
<protein>
    <submittedName>
        <fullName evidence="1">14_t:CDS:1</fullName>
    </submittedName>
</protein>
<dbReference type="EMBL" id="CAJVQC010094196">
    <property type="protein sequence ID" value="CAG8827656.1"/>
    <property type="molecule type" value="Genomic_DNA"/>
</dbReference>
<name>A0ACA9S7A0_9GLOM</name>
<keyword evidence="2" id="KW-1185">Reference proteome</keyword>
<dbReference type="Proteomes" id="UP000789920">
    <property type="component" value="Unassembled WGS sequence"/>
</dbReference>
<reference evidence="1" key="1">
    <citation type="submission" date="2021-06" db="EMBL/GenBank/DDBJ databases">
        <authorList>
            <person name="Kallberg Y."/>
            <person name="Tangrot J."/>
            <person name="Rosling A."/>
        </authorList>
    </citation>
    <scope>NUCLEOTIDE SEQUENCE</scope>
    <source>
        <strain evidence="1">MA461A</strain>
    </source>
</reference>